<organism evidence="1 2">
    <name type="scientific">Aspergillus pseudoustus</name>
    <dbReference type="NCBI Taxonomy" id="1810923"/>
    <lineage>
        <taxon>Eukaryota</taxon>
        <taxon>Fungi</taxon>
        <taxon>Dikarya</taxon>
        <taxon>Ascomycota</taxon>
        <taxon>Pezizomycotina</taxon>
        <taxon>Eurotiomycetes</taxon>
        <taxon>Eurotiomycetidae</taxon>
        <taxon>Eurotiales</taxon>
        <taxon>Aspergillaceae</taxon>
        <taxon>Aspergillus</taxon>
        <taxon>Aspergillus subgen. Nidulantes</taxon>
    </lineage>
</organism>
<name>A0ABR4IG44_9EURO</name>
<dbReference type="EMBL" id="JBFXLU010000437">
    <property type="protein sequence ID" value="KAL2826547.1"/>
    <property type="molecule type" value="Genomic_DNA"/>
</dbReference>
<accession>A0ABR4IG44</accession>
<protein>
    <submittedName>
        <fullName evidence="1">Uncharacterized protein</fullName>
    </submittedName>
</protein>
<sequence>MGRLLSRCETGLRCERPRDEGRISLPTTLRCEVGFALSCSSVLGGGLSWSRSSPARVVICWCGGLFSTDCAPLV</sequence>
<comment type="caution">
    <text evidence="1">The sequence shown here is derived from an EMBL/GenBank/DDBJ whole genome shotgun (WGS) entry which is preliminary data.</text>
</comment>
<evidence type="ECO:0000313" key="1">
    <source>
        <dbReference type="EMBL" id="KAL2826547.1"/>
    </source>
</evidence>
<proteinExistence type="predicted"/>
<evidence type="ECO:0000313" key="2">
    <source>
        <dbReference type="Proteomes" id="UP001610446"/>
    </source>
</evidence>
<reference evidence="1 2" key="1">
    <citation type="submission" date="2024-07" db="EMBL/GenBank/DDBJ databases">
        <title>Section-level genome sequencing and comparative genomics of Aspergillus sections Usti and Cavernicolus.</title>
        <authorList>
            <consortium name="Lawrence Berkeley National Laboratory"/>
            <person name="Nybo J.L."/>
            <person name="Vesth T.C."/>
            <person name="Theobald S."/>
            <person name="Frisvad J.C."/>
            <person name="Larsen T.O."/>
            <person name="Kjaerboelling I."/>
            <person name="Rothschild-Mancinelli K."/>
            <person name="Lyhne E.K."/>
            <person name="Kogle M.E."/>
            <person name="Barry K."/>
            <person name="Clum A."/>
            <person name="Na H."/>
            <person name="Ledsgaard L."/>
            <person name="Lin J."/>
            <person name="Lipzen A."/>
            <person name="Kuo A."/>
            <person name="Riley R."/>
            <person name="Mondo S."/>
            <person name="Labutti K."/>
            <person name="Haridas S."/>
            <person name="Pangalinan J."/>
            <person name="Salamov A.A."/>
            <person name="Simmons B.A."/>
            <person name="Magnuson J.K."/>
            <person name="Chen J."/>
            <person name="Drula E."/>
            <person name="Henrissat B."/>
            <person name="Wiebenga A."/>
            <person name="Lubbers R.J."/>
            <person name="Gomes A.C."/>
            <person name="Makela M.R."/>
            <person name="Stajich J."/>
            <person name="Grigoriev I.V."/>
            <person name="Mortensen U.H."/>
            <person name="De Vries R.P."/>
            <person name="Baker S.E."/>
            <person name="Andersen M.R."/>
        </authorList>
    </citation>
    <scope>NUCLEOTIDE SEQUENCE [LARGE SCALE GENOMIC DNA]</scope>
    <source>
        <strain evidence="1 2">CBS 123904</strain>
    </source>
</reference>
<keyword evidence="2" id="KW-1185">Reference proteome</keyword>
<dbReference type="Proteomes" id="UP001610446">
    <property type="component" value="Unassembled WGS sequence"/>
</dbReference>
<gene>
    <name evidence="1" type="ORF">BJY01DRAFT_229669</name>
</gene>